<dbReference type="AlphaFoldDB" id="A0A346Y697"/>
<accession>A0A346Y697</accession>
<dbReference type="Proteomes" id="UP000264006">
    <property type="component" value="Plasmid pEDY32-46I"/>
</dbReference>
<evidence type="ECO:0000256" key="1">
    <source>
        <dbReference type="SAM" id="MobiDB-lite"/>
    </source>
</evidence>
<feature type="region of interest" description="Disordered" evidence="1">
    <location>
        <begin position="1"/>
        <end position="20"/>
    </location>
</feature>
<name>A0A346Y697_9ACTN</name>
<organism evidence="2 3">
    <name type="scientific">Euzebya pacifica</name>
    <dbReference type="NCBI Taxonomy" id="1608957"/>
    <lineage>
        <taxon>Bacteria</taxon>
        <taxon>Bacillati</taxon>
        <taxon>Actinomycetota</taxon>
        <taxon>Nitriliruptoria</taxon>
        <taxon>Euzebyales</taxon>
    </lineage>
</organism>
<geneLocation type="plasmid" evidence="3">
    <name>pedy32-46i</name>
</geneLocation>
<keyword evidence="2" id="KW-0614">Plasmid</keyword>
<evidence type="ECO:0000313" key="3">
    <source>
        <dbReference type="Proteomes" id="UP000264006"/>
    </source>
</evidence>
<protein>
    <submittedName>
        <fullName evidence="2">Uncharacterized protein</fullName>
    </submittedName>
</protein>
<evidence type="ECO:0000313" key="2">
    <source>
        <dbReference type="EMBL" id="AXV09994.1"/>
    </source>
</evidence>
<keyword evidence="3" id="KW-1185">Reference proteome</keyword>
<proteinExistence type="predicted"/>
<dbReference type="KEGG" id="euz:DVS28_b0224"/>
<sequence>MATKTCGKPTASGGRCQKPIGPAGTCGADHKAPMAVAEVATANGVAALADPFAGGRYPREPSGPSGSFDTGVIEVTPGDRAASIAERYGVALNSEHRGPQTGYHVDVSHLTHDQVAGALTRNIHGNVEVHTGGDDSVFMVGDYDAIVATAHAATAEVHADRGLRDADTAAHLETAAENARFVGDVGAVGRTTLPATAKTTGAASLFKQRFPIGTRMEIDAGDGAAPIIGTMARGTGDYYVDGKPGPVIVVTMTDDDGASFSVQLDKPSRLTSPTWQVRELSNA</sequence>
<dbReference type="EMBL" id="CP031166">
    <property type="protein sequence ID" value="AXV09994.1"/>
    <property type="molecule type" value="Genomic_DNA"/>
</dbReference>
<gene>
    <name evidence="2" type="ORF">DVS28_b0224</name>
</gene>
<dbReference type="RefSeq" id="WP_114594589.1">
    <property type="nucleotide sequence ID" value="NZ_CP031166.1"/>
</dbReference>
<reference evidence="2 3" key="1">
    <citation type="submission" date="2018-09" db="EMBL/GenBank/DDBJ databases">
        <title>Complete genome sequence of Euzebya sp. DY32-46 isolated from seawater of Pacific Ocean.</title>
        <authorList>
            <person name="Xu L."/>
            <person name="Wu Y.-H."/>
            <person name="Xu X.-W."/>
        </authorList>
    </citation>
    <scope>NUCLEOTIDE SEQUENCE [LARGE SCALE GENOMIC DNA]</scope>
    <source>
        <strain evidence="2 3">DY32-46</strain>
        <plasmid evidence="3">pedy32-46i</plasmid>
    </source>
</reference>